<name>A0A498I085_MALDO</name>
<evidence type="ECO:0000313" key="1">
    <source>
        <dbReference type="EMBL" id="RXH76490.1"/>
    </source>
</evidence>
<evidence type="ECO:0000313" key="2">
    <source>
        <dbReference type="Proteomes" id="UP000290289"/>
    </source>
</evidence>
<keyword evidence="2" id="KW-1185">Reference proteome</keyword>
<evidence type="ECO:0008006" key="3">
    <source>
        <dbReference type="Google" id="ProtNLM"/>
    </source>
</evidence>
<dbReference type="EMBL" id="RDQH01000340">
    <property type="protein sequence ID" value="RXH76490.1"/>
    <property type="molecule type" value="Genomic_DNA"/>
</dbReference>
<sequence>MQCLCISKGSARRFWRRLWLPEQQFFLLVIWESCRGCTSGHLCFANGHGSSRQWSVWEYFAGCQSNVKSFLNWKATFGRHETNKVAHRLARLGLTLDAQVSWFEEPPDVIFDLLLEDSITT</sequence>
<accession>A0A498I085</accession>
<reference evidence="1 2" key="1">
    <citation type="submission" date="2018-10" db="EMBL/GenBank/DDBJ databases">
        <title>A high-quality apple genome assembly.</title>
        <authorList>
            <person name="Hu J."/>
        </authorList>
    </citation>
    <scope>NUCLEOTIDE SEQUENCE [LARGE SCALE GENOMIC DNA]</scope>
    <source>
        <strain evidence="2">cv. HFTH1</strain>
        <tissue evidence="1">Young leaf</tissue>
    </source>
</reference>
<proteinExistence type="predicted"/>
<protein>
    <recommendedName>
        <fullName evidence="3">RNase H type-1 domain-containing protein</fullName>
    </recommendedName>
</protein>
<gene>
    <name evidence="1" type="ORF">DVH24_019378</name>
</gene>
<comment type="caution">
    <text evidence="1">The sequence shown here is derived from an EMBL/GenBank/DDBJ whole genome shotgun (WGS) entry which is preliminary data.</text>
</comment>
<dbReference type="Proteomes" id="UP000290289">
    <property type="component" value="Chromosome 14"/>
</dbReference>
<dbReference type="AlphaFoldDB" id="A0A498I085"/>
<organism evidence="1 2">
    <name type="scientific">Malus domestica</name>
    <name type="common">Apple</name>
    <name type="synonym">Pyrus malus</name>
    <dbReference type="NCBI Taxonomy" id="3750"/>
    <lineage>
        <taxon>Eukaryota</taxon>
        <taxon>Viridiplantae</taxon>
        <taxon>Streptophyta</taxon>
        <taxon>Embryophyta</taxon>
        <taxon>Tracheophyta</taxon>
        <taxon>Spermatophyta</taxon>
        <taxon>Magnoliopsida</taxon>
        <taxon>eudicotyledons</taxon>
        <taxon>Gunneridae</taxon>
        <taxon>Pentapetalae</taxon>
        <taxon>rosids</taxon>
        <taxon>fabids</taxon>
        <taxon>Rosales</taxon>
        <taxon>Rosaceae</taxon>
        <taxon>Amygdaloideae</taxon>
        <taxon>Maleae</taxon>
        <taxon>Malus</taxon>
    </lineage>
</organism>